<dbReference type="Proteomes" id="UP001596002">
    <property type="component" value="Unassembled WGS sequence"/>
</dbReference>
<keyword evidence="3" id="KW-1185">Reference proteome</keyword>
<feature type="domain" description="Transposase IS110-like N-terminal" evidence="1">
    <location>
        <begin position="9"/>
        <end position="151"/>
    </location>
</feature>
<proteinExistence type="predicted"/>
<sequence length="209" mass="23312">MDVLYSRCCGLDVHKKNVVACALTPEGKEIRTFSTMTRNLHELRDWILSKGCTHVAMESTGVLWKPVYNVLEPENLEIMVVNAKNIKNVPGRKSDVKDAEWIAGLLRHGLLTGSFIPKREQRENRELGRYRQSLIEERTRAINRVQKVLEGGNIKLSSVASNVLGKSSRAMLEAIIHGENDLDTLTDLAHGNMKASPEELKQALTGVIG</sequence>
<dbReference type="PANTHER" id="PTHR33055">
    <property type="entry name" value="TRANSPOSASE FOR INSERTION SEQUENCE ELEMENT IS1111A"/>
    <property type="match status" value="1"/>
</dbReference>
<dbReference type="NCBIfam" id="NF033542">
    <property type="entry name" value="transpos_IS110"/>
    <property type="match status" value="1"/>
</dbReference>
<name>A0ABV9QCJ3_9BACL</name>
<dbReference type="InterPro" id="IPR002525">
    <property type="entry name" value="Transp_IS110-like_N"/>
</dbReference>
<evidence type="ECO:0000259" key="1">
    <source>
        <dbReference type="Pfam" id="PF01548"/>
    </source>
</evidence>
<feature type="non-terminal residue" evidence="2">
    <location>
        <position position="209"/>
    </location>
</feature>
<accession>A0ABV9QCJ3</accession>
<dbReference type="Pfam" id="PF01548">
    <property type="entry name" value="DEDD_Tnp_IS110"/>
    <property type="match status" value="1"/>
</dbReference>
<dbReference type="RefSeq" id="WP_380029873.1">
    <property type="nucleotide sequence ID" value="NZ_JBHSHC010000174.1"/>
</dbReference>
<organism evidence="2 3">
    <name type="scientific">Effusibacillus consociatus</name>
    <dbReference type="NCBI Taxonomy" id="1117041"/>
    <lineage>
        <taxon>Bacteria</taxon>
        <taxon>Bacillati</taxon>
        <taxon>Bacillota</taxon>
        <taxon>Bacilli</taxon>
        <taxon>Bacillales</taxon>
        <taxon>Alicyclobacillaceae</taxon>
        <taxon>Effusibacillus</taxon>
    </lineage>
</organism>
<reference evidence="3" key="1">
    <citation type="journal article" date="2019" name="Int. J. Syst. Evol. Microbiol.">
        <title>The Global Catalogue of Microorganisms (GCM) 10K type strain sequencing project: providing services to taxonomists for standard genome sequencing and annotation.</title>
        <authorList>
            <consortium name="The Broad Institute Genomics Platform"/>
            <consortium name="The Broad Institute Genome Sequencing Center for Infectious Disease"/>
            <person name="Wu L."/>
            <person name="Ma J."/>
        </authorList>
    </citation>
    <scope>NUCLEOTIDE SEQUENCE [LARGE SCALE GENOMIC DNA]</scope>
    <source>
        <strain evidence="3">WYCCWR 12678</strain>
    </source>
</reference>
<evidence type="ECO:0000313" key="2">
    <source>
        <dbReference type="EMBL" id="MFC4770345.1"/>
    </source>
</evidence>
<gene>
    <name evidence="2" type="ORF">ACFO8Q_23995</name>
</gene>
<protein>
    <submittedName>
        <fullName evidence="2">IS110 family transposase</fullName>
    </submittedName>
</protein>
<evidence type="ECO:0000313" key="3">
    <source>
        <dbReference type="Proteomes" id="UP001596002"/>
    </source>
</evidence>
<comment type="caution">
    <text evidence="2">The sequence shown here is derived from an EMBL/GenBank/DDBJ whole genome shotgun (WGS) entry which is preliminary data.</text>
</comment>
<dbReference type="InterPro" id="IPR047650">
    <property type="entry name" value="Transpos_IS110"/>
</dbReference>
<dbReference type="EMBL" id="JBHSHC010000174">
    <property type="protein sequence ID" value="MFC4770345.1"/>
    <property type="molecule type" value="Genomic_DNA"/>
</dbReference>